<name>A0A6J6JP81_9ZZZZ</name>
<keyword evidence="2" id="KW-0560">Oxidoreductase</keyword>
<dbReference type="InterPro" id="IPR029061">
    <property type="entry name" value="THDP-binding"/>
</dbReference>
<reference evidence="6" key="1">
    <citation type="submission" date="2020-05" db="EMBL/GenBank/DDBJ databases">
        <authorList>
            <person name="Chiriac C."/>
            <person name="Salcher M."/>
            <person name="Ghai R."/>
            <person name="Kavagutti S V."/>
        </authorList>
    </citation>
    <scope>NUCLEOTIDE SEQUENCE</scope>
</reference>
<dbReference type="SUPFAM" id="SSF52518">
    <property type="entry name" value="Thiamin diphosphate-binding fold (THDP-binding)"/>
    <property type="match status" value="1"/>
</dbReference>
<organism evidence="6">
    <name type="scientific">freshwater metagenome</name>
    <dbReference type="NCBI Taxonomy" id="449393"/>
    <lineage>
        <taxon>unclassified sequences</taxon>
        <taxon>metagenomes</taxon>
        <taxon>ecological metagenomes</taxon>
    </lineage>
</organism>
<dbReference type="GO" id="GO:0004739">
    <property type="term" value="F:pyruvate dehydrogenase (acetyl-transferring) activity"/>
    <property type="evidence" value="ECO:0007669"/>
    <property type="project" value="TreeGrafter"/>
</dbReference>
<keyword evidence="3" id="KW-0786">Thiamine pyrophosphate</keyword>
<dbReference type="InterPro" id="IPR001017">
    <property type="entry name" value="DH_E1"/>
</dbReference>
<evidence type="ECO:0000256" key="3">
    <source>
        <dbReference type="ARBA" id="ARBA00023052"/>
    </source>
</evidence>
<dbReference type="EMBL" id="CAEZTM010000074">
    <property type="protein sequence ID" value="CAB4579160.1"/>
    <property type="molecule type" value="Genomic_DNA"/>
</dbReference>
<dbReference type="GO" id="GO:0006086">
    <property type="term" value="P:pyruvate decarboxylation to acetyl-CoA"/>
    <property type="evidence" value="ECO:0007669"/>
    <property type="project" value="TreeGrafter"/>
</dbReference>
<sequence>MVSVWERFGYMVWMREFELACLEGVPTREIHGELHTGVGQEAIGAGLAGFLRADDALASTHRNHLHAIAKGVDMRAMLAEIFEKETGLCGGFGGHMHLFDPSLKFSATGIVGAGLPVVIGHAWAARLRGSDAVAVAVVGDGAVNTGAFHEAMNMAGVHQLPVVVVVENNEWAISVPFHQASATATIAERAPAWSAHGVRVDGTDVEAVAHAFGAAVQRARDGGGPTLIEAMCYRFRGHFEGDADTYRTEEEKERRRKADPLELTAQRLISSGVASAEQVDSLSAAVKAAMADLLASVRADRSPDPATALRHVFVEVA</sequence>
<dbReference type="InterPro" id="IPR050642">
    <property type="entry name" value="PDH_E1_Alpha_Subunit"/>
</dbReference>
<dbReference type="Pfam" id="PF00676">
    <property type="entry name" value="E1_dh"/>
    <property type="match status" value="1"/>
</dbReference>
<evidence type="ECO:0000313" key="6">
    <source>
        <dbReference type="EMBL" id="CAB4639180.1"/>
    </source>
</evidence>
<evidence type="ECO:0000259" key="4">
    <source>
        <dbReference type="Pfam" id="PF00676"/>
    </source>
</evidence>
<feature type="domain" description="Dehydrogenase E1 component" evidence="4">
    <location>
        <begin position="11"/>
        <end position="305"/>
    </location>
</feature>
<dbReference type="EMBL" id="CAEZVY010000031">
    <property type="protein sequence ID" value="CAB4639180.1"/>
    <property type="molecule type" value="Genomic_DNA"/>
</dbReference>
<accession>A0A6J6JP81</accession>
<dbReference type="Gene3D" id="3.40.50.970">
    <property type="match status" value="1"/>
</dbReference>
<protein>
    <submittedName>
        <fullName evidence="6">Unannotated protein</fullName>
    </submittedName>
</protein>
<dbReference type="CDD" id="cd02000">
    <property type="entry name" value="TPP_E1_PDC_ADC_BCADC"/>
    <property type="match status" value="1"/>
</dbReference>
<evidence type="ECO:0000256" key="1">
    <source>
        <dbReference type="ARBA" id="ARBA00001964"/>
    </source>
</evidence>
<evidence type="ECO:0000313" key="5">
    <source>
        <dbReference type="EMBL" id="CAB4579160.1"/>
    </source>
</evidence>
<comment type="cofactor">
    <cofactor evidence="1">
        <name>thiamine diphosphate</name>
        <dbReference type="ChEBI" id="CHEBI:58937"/>
    </cofactor>
</comment>
<dbReference type="PANTHER" id="PTHR11516:SF60">
    <property type="entry name" value="PYRUVATE DEHYDROGENASE E1 COMPONENT SUBUNIT ALPHA"/>
    <property type="match status" value="1"/>
</dbReference>
<dbReference type="PANTHER" id="PTHR11516">
    <property type="entry name" value="PYRUVATE DEHYDROGENASE E1 COMPONENT, ALPHA SUBUNIT BACTERIAL AND ORGANELLAR"/>
    <property type="match status" value="1"/>
</dbReference>
<proteinExistence type="predicted"/>
<dbReference type="AlphaFoldDB" id="A0A6J6JP81"/>
<gene>
    <name evidence="5" type="ORF">UFOPK1684_01266</name>
    <name evidence="6" type="ORF">UFOPK2158_00423</name>
</gene>
<evidence type="ECO:0000256" key="2">
    <source>
        <dbReference type="ARBA" id="ARBA00023002"/>
    </source>
</evidence>